<dbReference type="InterPro" id="IPR002641">
    <property type="entry name" value="PNPLA_dom"/>
</dbReference>
<name>A0A813L8E3_POLGL</name>
<dbReference type="GO" id="GO:0006629">
    <property type="term" value="P:lipid metabolic process"/>
    <property type="evidence" value="ECO:0007669"/>
    <property type="project" value="UniProtKB-KW"/>
</dbReference>
<keyword evidence="1" id="KW-0443">Lipid metabolism</keyword>
<evidence type="ECO:0000256" key="1">
    <source>
        <dbReference type="ARBA" id="ARBA00023098"/>
    </source>
</evidence>
<dbReference type="EMBL" id="CAJNNW010033248">
    <property type="protein sequence ID" value="CAE8717871.1"/>
    <property type="molecule type" value="Genomic_DNA"/>
</dbReference>
<feature type="region of interest" description="Disordered" evidence="2">
    <location>
        <begin position="1"/>
        <end position="45"/>
    </location>
</feature>
<accession>A0A813L8E3</accession>
<keyword evidence="3" id="KW-1133">Transmembrane helix</keyword>
<keyword evidence="3" id="KW-0812">Transmembrane</keyword>
<evidence type="ECO:0000256" key="2">
    <source>
        <dbReference type="SAM" id="MobiDB-lite"/>
    </source>
</evidence>
<gene>
    <name evidence="5" type="ORF">PGLA2088_LOCUS39740</name>
</gene>
<feature type="non-terminal residue" evidence="5">
    <location>
        <position position="248"/>
    </location>
</feature>
<proteinExistence type="predicted"/>
<evidence type="ECO:0000313" key="6">
    <source>
        <dbReference type="Proteomes" id="UP000626109"/>
    </source>
</evidence>
<dbReference type="AlphaFoldDB" id="A0A813L8E3"/>
<evidence type="ECO:0000259" key="4">
    <source>
        <dbReference type="Pfam" id="PF01734"/>
    </source>
</evidence>
<comment type="caution">
    <text evidence="5">The sequence shown here is derived from an EMBL/GenBank/DDBJ whole genome shotgun (WGS) entry which is preliminary data.</text>
</comment>
<sequence>MGSFREAYAADDSEHSEGWDGDDNLSEESEGESLDLNEFDEDGSEDDLTWDEVLQTEREFIQKQHRGRERQGGCVPFSVAFSGGGVRAAAFEAGVLWRLAQAGRLGDVEHFVAVSGGAYLASAFCSQIIAAGSPRGQEEPAWYLGIVAKTICRMQKNAGYLVRDISKGSWWRVPQDGSSRLPPILDVPVLAVVMLATMIVNPLTVLVVYLVPITEGVDSSFGANMRAAYCAPTAEEAWAIYGAWGPLP</sequence>
<evidence type="ECO:0000256" key="3">
    <source>
        <dbReference type="SAM" id="Phobius"/>
    </source>
</evidence>
<dbReference type="Proteomes" id="UP000626109">
    <property type="component" value="Unassembled WGS sequence"/>
</dbReference>
<reference evidence="5" key="1">
    <citation type="submission" date="2021-02" db="EMBL/GenBank/DDBJ databases">
        <authorList>
            <person name="Dougan E. K."/>
            <person name="Rhodes N."/>
            <person name="Thang M."/>
            <person name="Chan C."/>
        </authorList>
    </citation>
    <scope>NUCLEOTIDE SEQUENCE</scope>
</reference>
<feature type="transmembrane region" description="Helical" evidence="3">
    <location>
        <begin position="189"/>
        <end position="211"/>
    </location>
</feature>
<dbReference type="Pfam" id="PF01734">
    <property type="entry name" value="Patatin"/>
    <property type="match status" value="1"/>
</dbReference>
<dbReference type="SUPFAM" id="SSF52151">
    <property type="entry name" value="FabD/lysophospholipase-like"/>
    <property type="match status" value="1"/>
</dbReference>
<organism evidence="5 6">
    <name type="scientific">Polarella glacialis</name>
    <name type="common">Dinoflagellate</name>
    <dbReference type="NCBI Taxonomy" id="89957"/>
    <lineage>
        <taxon>Eukaryota</taxon>
        <taxon>Sar</taxon>
        <taxon>Alveolata</taxon>
        <taxon>Dinophyceae</taxon>
        <taxon>Suessiales</taxon>
        <taxon>Suessiaceae</taxon>
        <taxon>Polarella</taxon>
    </lineage>
</organism>
<dbReference type="Gene3D" id="3.40.1090.10">
    <property type="entry name" value="Cytosolic phospholipase A2 catalytic domain"/>
    <property type="match status" value="1"/>
</dbReference>
<dbReference type="InterPro" id="IPR016035">
    <property type="entry name" value="Acyl_Trfase/lysoPLipase"/>
</dbReference>
<keyword evidence="3" id="KW-0472">Membrane</keyword>
<feature type="domain" description="PNPLA" evidence="4">
    <location>
        <begin position="80"/>
        <end position="126"/>
    </location>
</feature>
<feature type="compositionally biased region" description="Acidic residues" evidence="2">
    <location>
        <begin position="19"/>
        <end position="45"/>
    </location>
</feature>
<evidence type="ECO:0000313" key="5">
    <source>
        <dbReference type="EMBL" id="CAE8717871.1"/>
    </source>
</evidence>
<protein>
    <recommendedName>
        <fullName evidence="4">PNPLA domain-containing protein</fullName>
    </recommendedName>
</protein>